<dbReference type="InterPro" id="IPR036514">
    <property type="entry name" value="SGNH_hydro_sf"/>
</dbReference>
<comment type="caution">
    <text evidence="2">The sequence shown here is derived from an EMBL/GenBank/DDBJ whole genome shotgun (WGS) entry which is preliminary data.</text>
</comment>
<dbReference type="EMBL" id="BOPZ01000005">
    <property type="protein sequence ID" value="GIM28199.1"/>
    <property type="molecule type" value="Genomic_DNA"/>
</dbReference>
<dbReference type="Gene3D" id="3.40.50.1110">
    <property type="entry name" value="SGNH hydrolase"/>
    <property type="match status" value="1"/>
</dbReference>
<accession>A0A919VDN2</accession>
<proteinExistence type="predicted"/>
<evidence type="ECO:0000313" key="3">
    <source>
        <dbReference type="Proteomes" id="UP000679179"/>
    </source>
</evidence>
<dbReference type="SUPFAM" id="SSF52266">
    <property type="entry name" value="SGNH hydrolase"/>
    <property type="match status" value="1"/>
</dbReference>
<sequence length="232" mass="26133">MVVKSSHCCFHYSALGDSIALGVGATNNYGYVNYFRDFLSTLYNCVDLTNHAVVGLSSGNLLNQLKQNTSIREDVKNASVITISIGGANLLRCITNGNINDACATNGVLAFIQDWPQIMNEIRNSIVSKAEILVMTVYNPLTGVNPNYNKVENYIQQINYVISHLGYRFMYKYKVVDVHEHFQGLFPDGNWKVCTWTHFCEPSPNPHPTDSGHLEIARLHEIIYGENYCYHD</sequence>
<evidence type="ECO:0000313" key="2">
    <source>
        <dbReference type="EMBL" id="GIM28199.1"/>
    </source>
</evidence>
<reference evidence="2" key="1">
    <citation type="submission" date="2021-03" db="EMBL/GenBank/DDBJ databases">
        <title>Taxonomic study of Clostridium polyendosporum from meadow-gley soil under rice.</title>
        <authorList>
            <person name="Kobayashi H."/>
            <person name="Tanizawa Y."/>
            <person name="Yagura M."/>
        </authorList>
    </citation>
    <scope>NUCLEOTIDE SEQUENCE</scope>
    <source>
        <strain evidence="2">JCM 30710</strain>
    </source>
</reference>
<gene>
    <name evidence="2" type="ORF">CPJCM30710_08650</name>
</gene>
<dbReference type="AlphaFoldDB" id="A0A919VDN2"/>
<protein>
    <recommendedName>
        <fullName evidence="1">SGNH hydrolase-type esterase domain-containing protein</fullName>
    </recommendedName>
</protein>
<keyword evidence="3" id="KW-1185">Reference proteome</keyword>
<dbReference type="Pfam" id="PF13472">
    <property type="entry name" value="Lipase_GDSL_2"/>
    <property type="match status" value="1"/>
</dbReference>
<feature type="domain" description="SGNH hydrolase-type esterase" evidence="1">
    <location>
        <begin position="14"/>
        <end position="213"/>
    </location>
</feature>
<dbReference type="Proteomes" id="UP000679179">
    <property type="component" value="Unassembled WGS sequence"/>
</dbReference>
<dbReference type="RefSeq" id="WP_212902944.1">
    <property type="nucleotide sequence ID" value="NZ_BOPZ01000005.1"/>
</dbReference>
<organism evidence="2 3">
    <name type="scientific">Clostridium polyendosporum</name>
    <dbReference type="NCBI Taxonomy" id="69208"/>
    <lineage>
        <taxon>Bacteria</taxon>
        <taxon>Bacillati</taxon>
        <taxon>Bacillota</taxon>
        <taxon>Clostridia</taxon>
        <taxon>Eubacteriales</taxon>
        <taxon>Clostridiaceae</taxon>
        <taxon>Clostridium</taxon>
    </lineage>
</organism>
<dbReference type="InterPro" id="IPR013830">
    <property type="entry name" value="SGNH_hydro"/>
</dbReference>
<evidence type="ECO:0000259" key="1">
    <source>
        <dbReference type="Pfam" id="PF13472"/>
    </source>
</evidence>
<name>A0A919VDN2_9CLOT</name>